<sequence>MRTGQLPLRKAMKGDGRITIEDFTFNGVKYDVSVSEEDSINGEGGEGGFFAAKTGSAVIIAIFEGGDDERIQTQEAVNSIADYIVNNEE</sequence>
<protein>
    <submittedName>
        <fullName evidence="2">Uncharacterized protein</fullName>
    </submittedName>
</protein>
<dbReference type="InterPro" id="IPR048278">
    <property type="entry name" value="PFN"/>
</dbReference>
<dbReference type="GO" id="GO:0003785">
    <property type="term" value="F:actin monomer binding"/>
    <property type="evidence" value="ECO:0000318"/>
    <property type="project" value="GO_Central"/>
</dbReference>
<accession>A0A2A6B8P9</accession>
<accession>A0A8R1UCA8</accession>
<evidence type="ECO:0000313" key="2">
    <source>
        <dbReference type="EnsemblMetazoa" id="PPA19476.1"/>
    </source>
</evidence>
<reference evidence="3" key="1">
    <citation type="journal article" date="2008" name="Nat. Genet.">
        <title>The Pristionchus pacificus genome provides a unique perspective on nematode lifestyle and parasitism.</title>
        <authorList>
            <person name="Dieterich C."/>
            <person name="Clifton S.W."/>
            <person name="Schuster L.N."/>
            <person name="Chinwalla A."/>
            <person name="Delehaunty K."/>
            <person name="Dinkelacker I."/>
            <person name="Fulton L."/>
            <person name="Fulton R."/>
            <person name="Godfrey J."/>
            <person name="Minx P."/>
            <person name="Mitreva M."/>
            <person name="Roeseler W."/>
            <person name="Tian H."/>
            <person name="Witte H."/>
            <person name="Yang S.P."/>
            <person name="Wilson R.K."/>
            <person name="Sommer R.J."/>
        </authorList>
    </citation>
    <scope>NUCLEOTIDE SEQUENCE [LARGE SCALE GENOMIC DNA]</scope>
    <source>
        <strain evidence="3">PS312</strain>
    </source>
</reference>
<keyword evidence="3" id="KW-1185">Reference proteome</keyword>
<dbReference type="InterPro" id="IPR005455">
    <property type="entry name" value="PFN_euk"/>
</dbReference>
<evidence type="ECO:0000313" key="3">
    <source>
        <dbReference type="Proteomes" id="UP000005239"/>
    </source>
</evidence>
<dbReference type="SUPFAM" id="SSF55770">
    <property type="entry name" value="Profilin (actin-binding protein)"/>
    <property type="match status" value="1"/>
</dbReference>
<dbReference type="Proteomes" id="UP000005239">
    <property type="component" value="Unassembled WGS sequence"/>
</dbReference>
<reference evidence="2" key="2">
    <citation type="submission" date="2022-06" db="UniProtKB">
        <authorList>
            <consortium name="EnsemblMetazoa"/>
        </authorList>
    </citation>
    <scope>IDENTIFICATION</scope>
    <source>
        <strain evidence="2">PS312</strain>
    </source>
</reference>
<dbReference type="Gene3D" id="3.30.450.30">
    <property type="entry name" value="Dynein light chain 2a, cytoplasmic"/>
    <property type="match status" value="1"/>
</dbReference>
<comment type="similarity">
    <text evidence="1">Belongs to the profilin family.</text>
</comment>
<dbReference type="GO" id="GO:0005938">
    <property type="term" value="C:cell cortex"/>
    <property type="evidence" value="ECO:0000318"/>
    <property type="project" value="GO_Central"/>
</dbReference>
<proteinExistence type="inferred from homology"/>
<gene>
    <name evidence="2" type="primary">WBGene00109030</name>
</gene>
<dbReference type="InterPro" id="IPR036140">
    <property type="entry name" value="PFN_sf"/>
</dbReference>
<organism evidence="2 3">
    <name type="scientific">Pristionchus pacificus</name>
    <name type="common">Parasitic nematode worm</name>
    <dbReference type="NCBI Taxonomy" id="54126"/>
    <lineage>
        <taxon>Eukaryota</taxon>
        <taxon>Metazoa</taxon>
        <taxon>Ecdysozoa</taxon>
        <taxon>Nematoda</taxon>
        <taxon>Chromadorea</taxon>
        <taxon>Rhabditida</taxon>
        <taxon>Rhabditina</taxon>
        <taxon>Diplogasteromorpha</taxon>
        <taxon>Diplogasteroidea</taxon>
        <taxon>Neodiplogasteridae</taxon>
        <taxon>Pristionchus</taxon>
    </lineage>
</organism>
<dbReference type="EnsemblMetazoa" id="PPA19476.1">
    <property type="protein sequence ID" value="PPA19476.1"/>
    <property type="gene ID" value="WBGene00109030"/>
</dbReference>
<dbReference type="AlphaFoldDB" id="A0A2A6B8P9"/>
<dbReference type="PANTHER" id="PTHR11604">
    <property type="entry name" value="PROFILIN"/>
    <property type="match status" value="1"/>
</dbReference>
<name>A0A2A6B8P9_PRIPA</name>
<dbReference type="PANTHER" id="PTHR11604:SF6">
    <property type="entry name" value="PROFILIN-1"/>
    <property type="match status" value="1"/>
</dbReference>
<dbReference type="Pfam" id="PF00235">
    <property type="entry name" value="Profilin"/>
    <property type="match status" value="1"/>
</dbReference>
<evidence type="ECO:0000256" key="1">
    <source>
        <dbReference type="ARBA" id="ARBA00010058"/>
    </source>
</evidence>